<feature type="transmembrane region" description="Helical" evidence="6">
    <location>
        <begin position="36"/>
        <end position="54"/>
    </location>
</feature>
<evidence type="ECO:0000256" key="4">
    <source>
        <dbReference type="ARBA" id="ARBA00022989"/>
    </source>
</evidence>
<dbReference type="GO" id="GO:0016020">
    <property type="term" value="C:membrane"/>
    <property type="evidence" value="ECO:0007669"/>
    <property type="project" value="UniProtKB-SubCell"/>
</dbReference>
<feature type="transmembrane region" description="Helical" evidence="6">
    <location>
        <begin position="212"/>
        <end position="230"/>
    </location>
</feature>
<evidence type="ECO:0000256" key="1">
    <source>
        <dbReference type="ARBA" id="ARBA00004141"/>
    </source>
</evidence>
<dbReference type="InterPro" id="IPR037185">
    <property type="entry name" value="EmrE-like"/>
</dbReference>
<sequence>MNPLLGITFKLVSTLVFAGMLISIKLVADRVPPGEIVFFRSFFALIPVLIYLRFQGPLGPLLFTERPVGHMVRSLYGVTSMFLWFGALQLLPVADALAISYGAPLLTVALAAVLLGEQVRIYRWTAVVVGFGGVLVMLAPHLGDLSHIFSDGAAFGAMLALISTVFTALAGTQVRRLTMTEKTGAIVIYFSLGCTLFSFATIPFGWVRPSAFDLACLIASGLFGGIGQLLMTQSYRYAHASLVAPLEYSSMLWAVIYGAWLFGEVPGISVVIGSVIVIGAGVFIVLRERALGRSPEEIRKPGLPGGA</sequence>
<reference evidence="8 9" key="1">
    <citation type="submission" date="2021-06" db="EMBL/GenBank/DDBJ databases">
        <authorList>
            <person name="Grouzdev D.S."/>
            <person name="Koziaeva V."/>
        </authorList>
    </citation>
    <scope>NUCLEOTIDE SEQUENCE [LARGE SCALE GENOMIC DNA]</scope>
    <source>
        <strain evidence="8 9">22</strain>
    </source>
</reference>
<comment type="similarity">
    <text evidence="2">Belongs to the drug/metabolite transporter (DMT) superfamily. 10 TMS drug/metabolite exporter (DME) (TC 2.A.7.3) family.</text>
</comment>
<accession>A0A947D3T2</accession>
<evidence type="ECO:0000256" key="5">
    <source>
        <dbReference type="ARBA" id="ARBA00023136"/>
    </source>
</evidence>
<feature type="transmembrane region" description="Helical" evidence="6">
    <location>
        <begin position="122"/>
        <end position="142"/>
    </location>
</feature>
<evidence type="ECO:0000259" key="7">
    <source>
        <dbReference type="Pfam" id="PF00892"/>
    </source>
</evidence>
<dbReference type="InterPro" id="IPR000620">
    <property type="entry name" value="EamA_dom"/>
</dbReference>
<feature type="domain" description="EamA" evidence="7">
    <location>
        <begin position="5"/>
        <end position="138"/>
    </location>
</feature>
<comment type="caution">
    <text evidence="8">The sequence shown here is derived from an EMBL/GenBank/DDBJ whole genome shotgun (WGS) entry which is preliminary data.</text>
</comment>
<dbReference type="EMBL" id="JAHHZF010000005">
    <property type="protein sequence ID" value="MBT9290245.1"/>
    <property type="molecule type" value="Genomic_DNA"/>
</dbReference>
<keyword evidence="4 6" id="KW-1133">Transmembrane helix</keyword>
<comment type="subcellular location">
    <subcellularLocation>
        <location evidence="1">Membrane</location>
        <topology evidence="1">Multi-pass membrane protein</topology>
    </subcellularLocation>
</comment>
<evidence type="ECO:0000256" key="6">
    <source>
        <dbReference type="SAM" id="Phobius"/>
    </source>
</evidence>
<feature type="transmembrane region" description="Helical" evidence="6">
    <location>
        <begin position="186"/>
        <end position="206"/>
    </location>
</feature>
<feature type="transmembrane region" description="Helical" evidence="6">
    <location>
        <begin position="98"/>
        <end position="115"/>
    </location>
</feature>
<feature type="domain" description="EamA" evidence="7">
    <location>
        <begin position="155"/>
        <end position="285"/>
    </location>
</feature>
<evidence type="ECO:0000256" key="2">
    <source>
        <dbReference type="ARBA" id="ARBA00009853"/>
    </source>
</evidence>
<proteinExistence type="inferred from homology"/>
<feature type="transmembrane region" description="Helical" evidence="6">
    <location>
        <begin position="7"/>
        <end position="24"/>
    </location>
</feature>
<dbReference type="Proteomes" id="UP000766595">
    <property type="component" value="Unassembled WGS sequence"/>
</dbReference>
<dbReference type="SUPFAM" id="SSF103481">
    <property type="entry name" value="Multidrug resistance efflux transporter EmrE"/>
    <property type="match status" value="2"/>
</dbReference>
<dbReference type="RefSeq" id="WP_261968845.1">
    <property type="nucleotide sequence ID" value="NZ_JAHHZF010000005.1"/>
</dbReference>
<dbReference type="AlphaFoldDB" id="A0A947D3T2"/>
<evidence type="ECO:0000256" key="3">
    <source>
        <dbReference type="ARBA" id="ARBA00022692"/>
    </source>
</evidence>
<feature type="transmembrane region" description="Helical" evidence="6">
    <location>
        <begin position="268"/>
        <end position="286"/>
    </location>
</feature>
<organism evidence="8 9">
    <name type="scientific">Prosthecodimorpha staleyi</name>
    <dbReference type="NCBI Taxonomy" id="2840188"/>
    <lineage>
        <taxon>Bacteria</taxon>
        <taxon>Pseudomonadati</taxon>
        <taxon>Pseudomonadota</taxon>
        <taxon>Alphaproteobacteria</taxon>
        <taxon>Hyphomicrobiales</taxon>
        <taxon>Ancalomicrobiaceae</taxon>
        <taxon>Prosthecodimorpha</taxon>
    </lineage>
</organism>
<evidence type="ECO:0000313" key="9">
    <source>
        <dbReference type="Proteomes" id="UP000766595"/>
    </source>
</evidence>
<keyword evidence="3 6" id="KW-0812">Transmembrane</keyword>
<protein>
    <submittedName>
        <fullName evidence="8">DMT family transporter</fullName>
    </submittedName>
</protein>
<dbReference type="Pfam" id="PF00892">
    <property type="entry name" value="EamA"/>
    <property type="match status" value="2"/>
</dbReference>
<feature type="transmembrane region" description="Helical" evidence="6">
    <location>
        <begin position="242"/>
        <end position="262"/>
    </location>
</feature>
<gene>
    <name evidence="8" type="ORF">KL771_12300</name>
</gene>
<feature type="transmembrane region" description="Helical" evidence="6">
    <location>
        <begin position="154"/>
        <end position="174"/>
    </location>
</feature>
<dbReference type="PANTHER" id="PTHR22911:SF6">
    <property type="entry name" value="SOLUTE CARRIER FAMILY 35 MEMBER G1"/>
    <property type="match status" value="1"/>
</dbReference>
<dbReference type="PANTHER" id="PTHR22911">
    <property type="entry name" value="ACYL-MALONYL CONDENSING ENZYME-RELATED"/>
    <property type="match status" value="1"/>
</dbReference>
<keyword evidence="5 6" id="KW-0472">Membrane</keyword>
<feature type="transmembrane region" description="Helical" evidence="6">
    <location>
        <begin position="75"/>
        <end position="92"/>
    </location>
</feature>
<name>A0A947D3T2_9HYPH</name>
<evidence type="ECO:0000313" key="8">
    <source>
        <dbReference type="EMBL" id="MBT9290245.1"/>
    </source>
</evidence>
<keyword evidence="9" id="KW-1185">Reference proteome</keyword>